<dbReference type="GO" id="GO:0022625">
    <property type="term" value="C:cytosolic large ribosomal subunit"/>
    <property type="evidence" value="ECO:0007669"/>
    <property type="project" value="TreeGrafter"/>
</dbReference>
<dbReference type="GO" id="GO:0003735">
    <property type="term" value="F:structural constituent of ribosome"/>
    <property type="evidence" value="ECO:0007669"/>
    <property type="project" value="InterPro"/>
</dbReference>
<comment type="caution">
    <text evidence="11">The sequence shown here is derived from an EMBL/GenBank/DDBJ whole genome shotgun (WGS) entry which is preliminary data.</text>
</comment>
<evidence type="ECO:0000256" key="2">
    <source>
        <dbReference type="ARBA" id="ARBA00022730"/>
    </source>
</evidence>
<proteinExistence type="inferred from homology"/>
<comment type="function">
    <text evidence="7">The globular domain of the protein is located near the polypeptide exit tunnel on the outside of the subunit, while an extended beta-hairpin is found that lines the wall of the exit tunnel in the center of the 70S ribosome.</text>
</comment>
<dbReference type="InterPro" id="IPR005727">
    <property type="entry name" value="Ribosomal_uL22_bac/chlpt-type"/>
</dbReference>
<evidence type="ECO:0000256" key="4">
    <source>
        <dbReference type="ARBA" id="ARBA00022980"/>
    </source>
</evidence>
<protein>
    <recommendedName>
        <fullName evidence="6 7">Large ribosomal subunit protein uL22</fullName>
    </recommendedName>
</protein>
<dbReference type="GO" id="GO:0006412">
    <property type="term" value="P:translation"/>
    <property type="evidence" value="ECO:0007669"/>
    <property type="project" value="UniProtKB-UniRule"/>
</dbReference>
<dbReference type="CDD" id="cd00336">
    <property type="entry name" value="Ribosomal_L22"/>
    <property type="match status" value="1"/>
</dbReference>
<organism evidence="11 12">
    <name type="scientific">candidate division WOR-3 bacterium</name>
    <dbReference type="NCBI Taxonomy" id="2052148"/>
    <lineage>
        <taxon>Bacteria</taxon>
        <taxon>Bacteria division WOR-3</taxon>
    </lineage>
</organism>
<dbReference type="InterPro" id="IPR047867">
    <property type="entry name" value="Ribosomal_uL22_bac/org-type"/>
</dbReference>
<evidence type="ECO:0000256" key="9">
    <source>
        <dbReference type="RuleBase" id="RU004006"/>
    </source>
</evidence>
<dbReference type="InterPro" id="IPR018260">
    <property type="entry name" value="Ribosomal_uL22_CS"/>
</dbReference>
<evidence type="ECO:0000256" key="5">
    <source>
        <dbReference type="ARBA" id="ARBA00023274"/>
    </source>
</evidence>
<dbReference type="PANTHER" id="PTHR13501:SF8">
    <property type="entry name" value="LARGE RIBOSOMAL SUBUNIT PROTEIN UL22M"/>
    <property type="match status" value="1"/>
</dbReference>
<dbReference type="SUPFAM" id="SSF54843">
    <property type="entry name" value="Ribosomal protein L22"/>
    <property type="match status" value="1"/>
</dbReference>
<evidence type="ECO:0000256" key="3">
    <source>
        <dbReference type="ARBA" id="ARBA00022884"/>
    </source>
</evidence>
<dbReference type="GO" id="GO:0019843">
    <property type="term" value="F:rRNA binding"/>
    <property type="evidence" value="ECO:0007669"/>
    <property type="project" value="UniProtKB-UniRule"/>
</dbReference>
<dbReference type="InterPro" id="IPR001063">
    <property type="entry name" value="Ribosomal_uL22"/>
</dbReference>
<evidence type="ECO:0000256" key="10">
    <source>
        <dbReference type="RuleBase" id="RU004008"/>
    </source>
</evidence>
<evidence type="ECO:0000313" key="12">
    <source>
        <dbReference type="Proteomes" id="UP000262454"/>
    </source>
</evidence>
<reference evidence="11 12" key="1">
    <citation type="journal article" date="2018" name="Nat. Biotechnol.">
        <title>A standardized bacterial taxonomy based on genome phylogeny substantially revises the tree of life.</title>
        <authorList>
            <person name="Parks D.H."/>
            <person name="Chuvochina M."/>
            <person name="Waite D.W."/>
            <person name="Rinke C."/>
            <person name="Skarshewski A."/>
            <person name="Chaumeil P.A."/>
            <person name="Hugenholtz P."/>
        </authorList>
    </citation>
    <scope>NUCLEOTIDE SEQUENCE [LARGE SCALE GENOMIC DNA]</scope>
    <source>
        <strain evidence="11">UBA7921</strain>
    </source>
</reference>
<evidence type="ECO:0000256" key="8">
    <source>
        <dbReference type="RuleBase" id="RU004005"/>
    </source>
</evidence>
<dbReference type="PROSITE" id="PS00464">
    <property type="entry name" value="RIBOSOMAL_L22"/>
    <property type="match status" value="1"/>
</dbReference>
<dbReference type="Gene3D" id="3.90.470.10">
    <property type="entry name" value="Ribosomal protein L22/L17"/>
    <property type="match status" value="1"/>
</dbReference>
<keyword evidence="2 7" id="KW-0699">rRNA-binding</keyword>
<dbReference type="EMBL" id="DMCX01000012">
    <property type="protein sequence ID" value="HAF06898.1"/>
    <property type="molecule type" value="Genomic_DNA"/>
</dbReference>
<dbReference type="PANTHER" id="PTHR13501">
    <property type="entry name" value="CHLOROPLAST 50S RIBOSOMAL PROTEIN L22-RELATED"/>
    <property type="match status" value="1"/>
</dbReference>
<evidence type="ECO:0000256" key="1">
    <source>
        <dbReference type="ARBA" id="ARBA00009451"/>
    </source>
</evidence>
<keyword evidence="5 7" id="KW-0687">Ribonucleoprotein</keyword>
<accession>A0A348MIM2</accession>
<dbReference type="Proteomes" id="UP000262454">
    <property type="component" value="Unassembled WGS sequence"/>
</dbReference>
<gene>
    <name evidence="7" type="primary">rplV</name>
    <name evidence="11" type="ORF">DCG82_00615</name>
</gene>
<sequence length="113" mass="12642">MQAIAQAKYIRISSKKATLAASLVRGMNVTQALYTLQFTPKKSARVLYKLIHSAAANALSQKGAEKLTEDDLFIKEIRVNGGPMMKRNMPRARGRAFLIRKRTSHITVIVENK</sequence>
<dbReference type="NCBIfam" id="TIGR01044">
    <property type="entry name" value="rplV_bact"/>
    <property type="match status" value="1"/>
</dbReference>
<comment type="function">
    <text evidence="7 10">This protein binds specifically to 23S rRNA; its binding is stimulated by other ribosomal proteins, e.g., L4, L17, and L20. It is important during the early stages of 50S assembly. It makes multiple contacts with different domains of the 23S rRNA in the assembled 50S subunit and ribosome.</text>
</comment>
<keyword evidence="3 7" id="KW-0694">RNA-binding</keyword>
<keyword evidence="4 7" id="KW-0689">Ribosomal protein</keyword>
<dbReference type="Pfam" id="PF00237">
    <property type="entry name" value="Ribosomal_L22"/>
    <property type="match status" value="1"/>
</dbReference>
<comment type="subunit">
    <text evidence="7 9">Part of the 50S ribosomal subunit.</text>
</comment>
<dbReference type="AlphaFoldDB" id="A0A348MIM2"/>
<name>A0A348MIM2_UNCW3</name>
<evidence type="ECO:0000256" key="7">
    <source>
        <dbReference type="HAMAP-Rule" id="MF_01331"/>
    </source>
</evidence>
<dbReference type="HAMAP" id="MF_01331_B">
    <property type="entry name" value="Ribosomal_uL22_B"/>
    <property type="match status" value="1"/>
</dbReference>
<comment type="similarity">
    <text evidence="1 7 8">Belongs to the universal ribosomal protein uL22 family.</text>
</comment>
<evidence type="ECO:0000256" key="6">
    <source>
        <dbReference type="ARBA" id="ARBA00035207"/>
    </source>
</evidence>
<dbReference type="InterPro" id="IPR036394">
    <property type="entry name" value="Ribosomal_uL22_sf"/>
</dbReference>
<evidence type="ECO:0000313" key="11">
    <source>
        <dbReference type="EMBL" id="HAF06898.1"/>
    </source>
</evidence>